<keyword evidence="2" id="KW-1185">Reference proteome</keyword>
<sequence>MKLYVKLVNMVLKKHPRAKLYAQYDILKGLTEEDEKKMIADRQSYVKRLLKTKEGFTMEGLFHGFTLKVAHLRPAPTIDIQARDLRQLFADMQWEKEGKEEEKQ</sequence>
<dbReference type="Proteomes" id="UP000438914">
    <property type="component" value="Unassembled WGS sequence"/>
</dbReference>
<evidence type="ECO:0000313" key="1">
    <source>
        <dbReference type="EMBL" id="MST85797.1"/>
    </source>
</evidence>
<organism evidence="1 2">
    <name type="scientific">Hallella mizrahii</name>
    <dbReference type="NCBI Taxonomy" id="2606637"/>
    <lineage>
        <taxon>Bacteria</taxon>
        <taxon>Pseudomonadati</taxon>
        <taxon>Bacteroidota</taxon>
        <taxon>Bacteroidia</taxon>
        <taxon>Bacteroidales</taxon>
        <taxon>Prevotellaceae</taxon>
        <taxon>Hallella</taxon>
    </lineage>
</organism>
<gene>
    <name evidence="1" type="ORF">FYJ73_14170</name>
</gene>
<evidence type="ECO:0000313" key="2">
    <source>
        <dbReference type="Proteomes" id="UP000438914"/>
    </source>
</evidence>
<accession>A0A7K0KIN0</accession>
<comment type="caution">
    <text evidence="1">The sequence shown here is derived from an EMBL/GenBank/DDBJ whole genome shotgun (WGS) entry which is preliminary data.</text>
</comment>
<dbReference type="AlphaFoldDB" id="A0A7K0KIN0"/>
<protein>
    <submittedName>
        <fullName evidence="1">Uncharacterized protein</fullName>
    </submittedName>
</protein>
<reference evidence="1 2" key="1">
    <citation type="submission" date="2019-08" db="EMBL/GenBank/DDBJ databases">
        <title>In-depth cultivation of the pig gut microbiome towards novel bacterial diversity and tailored functional studies.</title>
        <authorList>
            <person name="Wylensek D."/>
            <person name="Hitch T.C.A."/>
            <person name="Clavel T."/>
        </authorList>
    </citation>
    <scope>NUCLEOTIDE SEQUENCE [LARGE SCALE GENOMIC DNA]</scope>
    <source>
        <strain evidence="1 2">LKV-178-WT-2A</strain>
    </source>
</reference>
<dbReference type="EMBL" id="VUNG01000053">
    <property type="protein sequence ID" value="MST85797.1"/>
    <property type="molecule type" value="Genomic_DNA"/>
</dbReference>
<dbReference type="RefSeq" id="WP_154535397.1">
    <property type="nucleotide sequence ID" value="NZ_VUNG01000053.1"/>
</dbReference>
<name>A0A7K0KIN0_9BACT</name>
<proteinExistence type="predicted"/>